<evidence type="ECO:0000313" key="2">
    <source>
        <dbReference type="EMBL" id="RKP23571.1"/>
    </source>
</evidence>
<dbReference type="EMBL" id="KZ990864">
    <property type="protein sequence ID" value="RKP23571.1"/>
    <property type="molecule type" value="Genomic_DNA"/>
</dbReference>
<dbReference type="Proteomes" id="UP000278143">
    <property type="component" value="Unassembled WGS sequence"/>
</dbReference>
<reference evidence="3" key="1">
    <citation type="journal article" date="2018" name="Nat. Microbiol.">
        <title>Leveraging single-cell genomics to expand the fungal tree of life.</title>
        <authorList>
            <person name="Ahrendt S.R."/>
            <person name="Quandt C.A."/>
            <person name="Ciobanu D."/>
            <person name="Clum A."/>
            <person name="Salamov A."/>
            <person name="Andreopoulos B."/>
            <person name="Cheng J.F."/>
            <person name="Woyke T."/>
            <person name="Pelin A."/>
            <person name="Henrissat B."/>
            <person name="Reynolds N.K."/>
            <person name="Benny G.L."/>
            <person name="Smith M.E."/>
            <person name="James T.Y."/>
            <person name="Grigoriev I.V."/>
        </authorList>
    </citation>
    <scope>NUCLEOTIDE SEQUENCE [LARGE SCALE GENOMIC DNA]</scope>
    <source>
        <strain evidence="3">Benny S71-1</strain>
    </source>
</reference>
<gene>
    <name evidence="2" type="ORF">SYNPS1DRAFT_30676</name>
</gene>
<feature type="compositionally biased region" description="Pro residues" evidence="1">
    <location>
        <begin position="1"/>
        <end position="25"/>
    </location>
</feature>
<name>A0A4P9YWB4_9FUNG</name>
<feature type="region of interest" description="Disordered" evidence="1">
    <location>
        <begin position="92"/>
        <end position="117"/>
    </location>
</feature>
<accession>A0A4P9YWB4</accession>
<dbReference type="AlphaFoldDB" id="A0A4P9YWB4"/>
<sequence length="199" mass="20840">MAPSPGTPFDPNMPPPPPPPPPMPPTSGHFAPYSYPYPMPYGYPGPMPLAISPASPMECGWISEPHPEATPGPAKSKLKASAPEFVPGRLLQAKQQKQHGSTEHAAAGATASTPLQTPPLSASTSDYIFGLFLASIAGVDGAHAVYVRCGSSDSHFASTRRTEPFPMMMMAIGLTPVISTSIYPLLSRSLALASSHIHA</sequence>
<organism evidence="2 3">
    <name type="scientific">Syncephalis pseudoplumigaleata</name>
    <dbReference type="NCBI Taxonomy" id="1712513"/>
    <lineage>
        <taxon>Eukaryota</taxon>
        <taxon>Fungi</taxon>
        <taxon>Fungi incertae sedis</taxon>
        <taxon>Zoopagomycota</taxon>
        <taxon>Zoopagomycotina</taxon>
        <taxon>Zoopagomycetes</taxon>
        <taxon>Zoopagales</taxon>
        <taxon>Piptocephalidaceae</taxon>
        <taxon>Syncephalis</taxon>
    </lineage>
</organism>
<keyword evidence="3" id="KW-1185">Reference proteome</keyword>
<dbReference type="OrthoDB" id="10650770at2759"/>
<proteinExistence type="predicted"/>
<feature type="region of interest" description="Disordered" evidence="1">
    <location>
        <begin position="1"/>
        <end position="29"/>
    </location>
</feature>
<evidence type="ECO:0000256" key="1">
    <source>
        <dbReference type="SAM" id="MobiDB-lite"/>
    </source>
</evidence>
<evidence type="ECO:0000313" key="3">
    <source>
        <dbReference type="Proteomes" id="UP000278143"/>
    </source>
</evidence>
<protein>
    <submittedName>
        <fullName evidence="2">Uncharacterized protein</fullName>
    </submittedName>
</protein>